<dbReference type="EMBL" id="BTPD01000006">
    <property type="protein sequence ID" value="GMQ29587.1"/>
    <property type="molecule type" value="Genomic_DNA"/>
</dbReference>
<dbReference type="RefSeq" id="WP_338224304.1">
    <property type="nucleotide sequence ID" value="NZ_BTPD01000006.1"/>
</dbReference>
<reference evidence="1 2" key="1">
    <citation type="submission" date="2023-08" db="EMBL/GenBank/DDBJ databases">
        <title>Draft genome sequence of Algoriphagus confluentis.</title>
        <authorList>
            <person name="Takatani N."/>
            <person name="Hosokawa M."/>
            <person name="Sawabe T."/>
        </authorList>
    </citation>
    <scope>NUCLEOTIDE SEQUENCE [LARGE SCALE GENOMIC DNA]</scope>
    <source>
        <strain evidence="1 2">NBRC 111222</strain>
    </source>
</reference>
<keyword evidence="2" id="KW-1185">Reference proteome</keyword>
<gene>
    <name evidence="1" type="ORF">Aconfl_22300</name>
</gene>
<sequence>MSTNPSKQSFLSSPKYGYDFVVATTQASINSGLKEYLNAVDQPETYLCFLADSKGNPTVEISLEDLLAKTGGVNPFEIPDGTPYNDPRITTLTQNMFVVGLKIKLGLPSQILPKDLPFIVDLGNAANNVRFNLLCSEFQIIQNSPPSGFGSGGSWNVWTQPADAAWYFSTTVNLVYKDLDSELNTPYFNSHPEKRQQLLDQLRNLGSGAFSLQQLLFDLDNAALQSIPTIQGIDPGSDAALILTKSFMNLYFQAAKNHGEPVLSVHAVANTPDNSSLRLTGIEREVGVFVDGAGNPIENPTPDQRNVVTLDYLCAVNNNHLPGVASFSWNWVDPSDVNNLSGVISINRNTLANYYKGILLNAVKKSCIKPWTSVNAHWYGKFDAKWSFTQNQTPQSAVIPPSGEKVLEITYSSNSDANDQSGATYAEFDIHSSYSCVVYFSGTTIKVVQNLTFWLKVKFDLTSASGNVVDKTITDIYTLSVGQNGLLQSAVSSSTQDNSQTIDLDWFTSLFVDMNDMIHAVKSMAENIASTNFSDIPAGDIRNFVFPGASVFAYKDVEFSDNQDLLTSITYVSPS</sequence>
<organism evidence="1 2">
    <name type="scientific">Algoriphagus confluentis</name>
    <dbReference type="NCBI Taxonomy" id="1697556"/>
    <lineage>
        <taxon>Bacteria</taxon>
        <taxon>Pseudomonadati</taxon>
        <taxon>Bacteroidota</taxon>
        <taxon>Cytophagia</taxon>
        <taxon>Cytophagales</taxon>
        <taxon>Cyclobacteriaceae</taxon>
        <taxon>Algoriphagus</taxon>
    </lineage>
</organism>
<proteinExistence type="predicted"/>
<evidence type="ECO:0000313" key="2">
    <source>
        <dbReference type="Proteomes" id="UP001338309"/>
    </source>
</evidence>
<accession>A0ABQ6PS60</accession>
<name>A0ABQ6PS60_9BACT</name>
<dbReference type="Proteomes" id="UP001338309">
    <property type="component" value="Unassembled WGS sequence"/>
</dbReference>
<comment type="caution">
    <text evidence="1">The sequence shown here is derived from an EMBL/GenBank/DDBJ whole genome shotgun (WGS) entry which is preliminary data.</text>
</comment>
<protein>
    <submittedName>
        <fullName evidence="1">Uncharacterized protein</fullName>
    </submittedName>
</protein>
<evidence type="ECO:0000313" key="1">
    <source>
        <dbReference type="EMBL" id="GMQ29587.1"/>
    </source>
</evidence>